<protein>
    <submittedName>
        <fullName evidence="2">Uncharacterized protein</fullName>
    </submittedName>
</protein>
<reference evidence="2 3" key="1">
    <citation type="submission" date="2014-05" db="EMBL/GenBank/DDBJ databases">
        <title>De novo Genome Sequence of Spirocheata sp.</title>
        <authorList>
            <person name="Shivani Y."/>
            <person name="Subhash Y."/>
            <person name="Tushar L."/>
            <person name="Sasikala C."/>
            <person name="Ramana C.V."/>
        </authorList>
    </citation>
    <scope>NUCLEOTIDE SEQUENCE [LARGE SCALE GENOMIC DNA]</scope>
    <source>
        <strain evidence="2 3">JC230</strain>
    </source>
</reference>
<organism evidence="2 3">
    <name type="scientific">Spirochaeta lutea</name>
    <dbReference type="NCBI Taxonomy" id="1480694"/>
    <lineage>
        <taxon>Bacteria</taxon>
        <taxon>Pseudomonadati</taxon>
        <taxon>Spirochaetota</taxon>
        <taxon>Spirochaetia</taxon>
        <taxon>Spirochaetales</taxon>
        <taxon>Spirochaetaceae</taxon>
        <taxon>Spirochaeta</taxon>
    </lineage>
</organism>
<dbReference type="Proteomes" id="UP000029692">
    <property type="component" value="Unassembled WGS sequence"/>
</dbReference>
<dbReference type="OrthoDB" id="1046747at2"/>
<sequence length="338" mass="38588">MLRVCKVTDGIYRVLLVVGFILVFPWGFSQVIPAATTGLDTSSIPDPLGELRGVVDRVITYEGVGTPGALVRLEELEVNESDVLVTYFENGRAVETATFVYREGMIQEYLVQSLPGNDIRKKIRRVPITDSQELPGAGYREYHLGPLGELLSIREVEFAEGFDFLRIIRESYYDGNGQPLWERKYAPWEGSQEDSLELDWELIQHDGTVLSRGSQVFTPEGLIVTETVESPPGTPKEYIHREFSPDGQLVAEQVYSGPNREPVHEVRGRYENGVLKHLRRTDFVKDGERIRDEYFSYDSHGNWVQKRRLVVLRLEEGVSRVLESRLYTRKIFYPEGAV</sequence>
<accession>A0A098QUW9</accession>
<keyword evidence="3" id="KW-1185">Reference proteome</keyword>
<dbReference type="RefSeq" id="WP_037548090.1">
    <property type="nucleotide sequence ID" value="NZ_JNUP01000065.1"/>
</dbReference>
<keyword evidence="1" id="KW-0812">Transmembrane</keyword>
<comment type="caution">
    <text evidence="2">The sequence shown here is derived from an EMBL/GenBank/DDBJ whole genome shotgun (WGS) entry which is preliminary data.</text>
</comment>
<dbReference type="STRING" id="1480694.DC28_10335"/>
<keyword evidence="1" id="KW-1133">Transmembrane helix</keyword>
<gene>
    <name evidence="2" type="ORF">DC28_10335</name>
</gene>
<dbReference type="AlphaFoldDB" id="A0A098QUW9"/>
<evidence type="ECO:0000313" key="2">
    <source>
        <dbReference type="EMBL" id="KGE71655.1"/>
    </source>
</evidence>
<evidence type="ECO:0000256" key="1">
    <source>
        <dbReference type="SAM" id="Phobius"/>
    </source>
</evidence>
<evidence type="ECO:0000313" key="3">
    <source>
        <dbReference type="Proteomes" id="UP000029692"/>
    </source>
</evidence>
<keyword evidence="1" id="KW-0472">Membrane</keyword>
<feature type="transmembrane region" description="Helical" evidence="1">
    <location>
        <begin position="12"/>
        <end position="28"/>
    </location>
</feature>
<name>A0A098QUW9_9SPIO</name>
<proteinExistence type="predicted"/>
<dbReference type="EMBL" id="JNUP01000065">
    <property type="protein sequence ID" value="KGE71655.1"/>
    <property type="molecule type" value="Genomic_DNA"/>
</dbReference>